<sequence length="157" mass="16789">MISPLSVADSAALQALEAQANSGISSQHLRDALDDPGSQVIGYWQPSASIGNVSVGGVLLGYAIVVRLPFEAELQAIGVLPQQQGQGIGGKLLGAVVACARQWQSERLLLEVRASNQRAITLYQHYEFNEDGRRRGYYPAAQGAAGREDALLMSRLL</sequence>
<organism evidence="4">
    <name type="scientific">Halomonas campaniensis</name>
    <dbReference type="NCBI Taxonomy" id="213554"/>
    <lineage>
        <taxon>Bacteria</taxon>
        <taxon>Pseudomonadati</taxon>
        <taxon>Pseudomonadota</taxon>
        <taxon>Gammaproteobacteria</taxon>
        <taxon>Oceanospirillales</taxon>
        <taxon>Halomonadaceae</taxon>
        <taxon>Halomonas</taxon>
    </lineage>
</organism>
<dbReference type="Gene3D" id="3.40.630.30">
    <property type="match status" value="1"/>
</dbReference>
<reference evidence="4" key="1">
    <citation type="journal article" date="2018" name="Nat. Biotechnol.">
        <title>A standardized bacterial taxonomy based on genome phylogeny substantially revises the tree of life.</title>
        <authorList>
            <person name="Parks D.H."/>
            <person name="Chuvochina M."/>
            <person name="Waite D.W."/>
            <person name="Rinke C."/>
            <person name="Skarshewski A."/>
            <person name="Chaumeil P.A."/>
            <person name="Hugenholtz P."/>
        </authorList>
    </citation>
    <scope>NUCLEOTIDE SEQUENCE [LARGE SCALE GENOMIC DNA]</scope>
    <source>
        <strain evidence="4">UBA11284</strain>
    </source>
</reference>
<evidence type="ECO:0000256" key="2">
    <source>
        <dbReference type="ARBA" id="ARBA00023315"/>
    </source>
</evidence>
<evidence type="ECO:0000313" key="4">
    <source>
        <dbReference type="EMBL" id="HCA04069.1"/>
    </source>
</evidence>
<comment type="caution">
    <text evidence="4">The sequence shown here is derived from an EMBL/GenBank/DDBJ whole genome shotgun (WGS) entry which is preliminary data.</text>
</comment>
<keyword evidence="2" id="KW-0012">Acyltransferase</keyword>
<feature type="domain" description="N-acetyltransferase" evidence="3">
    <location>
        <begin position="1"/>
        <end position="157"/>
    </location>
</feature>
<dbReference type="InterPro" id="IPR050680">
    <property type="entry name" value="YpeA/RimI_acetyltransf"/>
</dbReference>
<protein>
    <submittedName>
        <fullName evidence="4">Ribosomal-protein-alanine acetyltransferase</fullName>
    </submittedName>
</protein>
<keyword evidence="1 4" id="KW-0808">Transferase</keyword>
<dbReference type="InterPro" id="IPR016181">
    <property type="entry name" value="Acyl_CoA_acyltransferase"/>
</dbReference>
<accession>A0A3D0KLM2</accession>
<evidence type="ECO:0000256" key="1">
    <source>
        <dbReference type="ARBA" id="ARBA00022679"/>
    </source>
</evidence>
<dbReference type="InterPro" id="IPR000182">
    <property type="entry name" value="GNAT_dom"/>
</dbReference>
<name>A0A3D0KLM2_9GAMM</name>
<dbReference type="PANTHER" id="PTHR43420">
    <property type="entry name" value="ACETYLTRANSFERASE"/>
    <property type="match status" value="1"/>
</dbReference>
<dbReference type="SUPFAM" id="SSF55729">
    <property type="entry name" value="Acyl-CoA N-acyltransferases (Nat)"/>
    <property type="match status" value="1"/>
</dbReference>
<proteinExistence type="predicted"/>
<dbReference type="GO" id="GO:0016747">
    <property type="term" value="F:acyltransferase activity, transferring groups other than amino-acyl groups"/>
    <property type="evidence" value="ECO:0007669"/>
    <property type="project" value="InterPro"/>
</dbReference>
<dbReference type="Pfam" id="PF00583">
    <property type="entry name" value="Acetyltransf_1"/>
    <property type="match status" value="1"/>
</dbReference>
<dbReference type="PANTHER" id="PTHR43420:SF51">
    <property type="entry name" value="PEPTIDYL-LYSINE N-ACETYLTRANSFERASE YIAC"/>
    <property type="match status" value="1"/>
</dbReference>
<dbReference type="AlphaFoldDB" id="A0A3D0KLM2"/>
<gene>
    <name evidence="4" type="ORF">DEO68_18320</name>
</gene>
<dbReference type="PROSITE" id="PS51186">
    <property type="entry name" value="GNAT"/>
    <property type="match status" value="1"/>
</dbReference>
<dbReference type="EMBL" id="DOTR01000103">
    <property type="protein sequence ID" value="HCA04069.1"/>
    <property type="molecule type" value="Genomic_DNA"/>
</dbReference>
<evidence type="ECO:0000259" key="3">
    <source>
        <dbReference type="PROSITE" id="PS51186"/>
    </source>
</evidence>